<dbReference type="PROSITE" id="PS50043">
    <property type="entry name" value="HTH_LUXR_2"/>
    <property type="match status" value="1"/>
</dbReference>
<evidence type="ECO:0000256" key="3">
    <source>
        <dbReference type="ARBA" id="ARBA00023163"/>
    </source>
</evidence>
<accession>A0ABV1M5Q9</accession>
<dbReference type="Pfam" id="PF00196">
    <property type="entry name" value="GerE"/>
    <property type="match status" value="1"/>
</dbReference>
<dbReference type="InterPro" id="IPR016032">
    <property type="entry name" value="Sig_transdc_resp-reg_C-effctor"/>
</dbReference>
<dbReference type="SUPFAM" id="SSF46894">
    <property type="entry name" value="C-terminal effector domain of the bipartite response regulators"/>
    <property type="match status" value="1"/>
</dbReference>
<reference evidence="5" key="1">
    <citation type="submission" date="2024-06" db="EMBL/GenBank/DDBJ databases">
        <title>Genome sequence of Vogesella sp. MAHUQ-64.</title>
        <authorList>
            <person name="Huq M.A."/>
        </authorList>
    </citation>
    <scope>NUCLEOTIDE SEQUENCE</scope>
    <source>
        <strain evidence="5">MAHUQ-64</strain>
    </source>
</reference>
<dbReference type="EMBL" id="JBEFLD010000006">
    <property type="protein sequence ID" value="MEQ6291556.1"/>
    <property type="molecule type" value="Genomic_DNA"/>
</dbReference>
<protein>
    <submittedName>
        <fullName evidence="5">LuxR C-terminal-related transcriptional regulator</fullName>
    </submittedName>
</protein>
<comment type="caution">
    <text evidence="5">The sequence shown here is derived from an EMBL/GenBank/DDBJ whole genome shotgun (WGS) entry which is preliminary data.</text>
</comment>
<keyword evidence="1" id="KW-0805">Transcription regulation</keyword>
<evidence type="ECO:0000259" key="4">
    <source>
        <dbReference type="PROSITE" id="PS50043"/>
    </source>
</evidence>
<dbReference type="InterPro" id="IPR000792">
    <property type="entry name" value="Tscrpt_reg_LuxR_C"/>
</dbReference>
<dbReference type="SMART" id="SM00421">
    <property type="entry name" value="HTH_LUXR"/>
    <property type="match status" value="1"/>
</dbReference>
<dbReference type="RefSeq" id="WP_349588575.1">
    <property type="nucleotide sequence ID" value="NZ_JBEFLD010000006.1"/>
</dbReference>
<dbReference type="Gene3D" id="1.10.10.10">
    <property type="entry name" value="Winged helix-like DNA-binding domain superfamily/Winged helix DNA-binding domain"/>
    <property type="match status" value="1"/>
</dbReference>
<keyword evidence="3" id="KW-0804">Transcription</keyword>
<name>A0ABV1M5Q9_9NEIS</name>
<evidence type="ECO:0000256" key="2">
    <source>
        <dbReference type="ARBA" id="ARBA00023125"/>
    </source>
</evidence>
<dbReference type="CDD" id="cd06170">
    <property type="entry name" value="LuxR_C_like"/>
    <property type="match status" value="1"/>
</dbReference>
<dbReference type="PANTHER" id="PTHR44688:SF16">
    <property type="entry name" value="DNA-BINDING TRANSCRIPTIONAL ACTIVATOR DEVR_DOSR"/>
    <property type="match status" value="1"/>
</dbReference>
<dbReference type="PRINTS" id="PR00038">
    <property type="entry name" value="HTHLUXR"/>
</dbReference>
<keyword evidence="2" id="KW-0238">DNA-binding</keyword>
<sequence>MTTSASAAVAHYAQRCIASVTGLVPVTSCAFYQVDAQLRPRHYLLHRMPGQVHQHYLSHYQQCDPLHPARFGHGTSVMPMGEAVAQGALLQSRYGRFMARHGMADVVELFVRRGGRVVAGFSLIRGEELGAFGAAELATLQQLHGLLELAASGNLPLQLAAETPDAGVLLTPREREVALLLRDGACNKTIARLLELGLPTVKTHLQHLYRKFGVNNRTELASRLFLDLAHGTEYGPVS</sequence>
<gene>
    <name evidence="5" type="ORF">ABNW52_13140</name>
</gene>
<dbReference type="PANTHER" id="PTHR44688">
    <property type="entry name" value="DNA-BINDING TRANSCRIPTIONAL ACTIVATOR DEVR_DOSR"/>
    <property type="match status" value="1"/>
</dbReference>
<evidence type="ECO:0000313" key="6">
    <source>
        <dbReference type="Proteomes" id="UP001433638"/>
    </source>
</evidence>
<dbReference type="Proteomes" id="UP001433638">
    <property type="component" value="Unassembled WGS sequence"/>
</dbReference>
<evidence type="ECO:0000256" key="1">
    <source>
        <dbReference type="ARBA" id="ARBA00023015"/>
    </source>
</evidence>
<dbReference type="InterPro" id="IPR036388">
    <property type="entry name" value="WH-like_DNA-bd_sf"/>
</dbReference>
<feature type="domain" description="HTH luxR-type" evidence="4">
    <location>
        <begin position="163"/>
        <end position="228"/>
    </location>
</feature>
<keyword evidence="6" id="KW-1185">Reference proteome</keyword>
<evidence type="ECO:0000313" key="5">
    <source>
        <dbReference type="EMBL" id="MEQ6291556.1"/>
    </source>
</evidence>
<proteinExistence type="predicted"/>
<dbReference type="PROSITE" id="PS00622">
    <property type="entry name" value="HTH_LUXR_1"/>
    <property type="match status" value="1"/>
</dbReference>
<organism evidence="5 6">
    <name type="scientific">Vogesella oryzagri</name>
    <dbReference type="NCBI Taxonomy" id="3160864"/>
    <lineage>
        <taxon>Bacteria</taxon>
        <taxon>Pseudomonadati</taxon>
        <taxon>Pseudomonadota</taxon>
        <taxon>Betaproteobacteria</taxon>
        <taxon>Neisseriales</taxon>
        <taxon>Chromobacteriaceae</taxon>
        <taxon>Vogesella</taxon>
    </lineage>
</organism>